<dbReference type="Pfam" id="PF20182">
    <property type="entry name" value="DUF6545"/>
    <property type="match status" value="1"/>
</dbReference>
<dbReference type="InterPro" id="IPR046675">
    <property type="entry name" value="DUF6545"/>
</dbReference>
<evidence type="ECO:0000259" key="2">
    <source>
        <dbReference type="Pfam" id="PF20182"/>
    </source>
</evidence>
<sequence length="401" mass="43577">MNGWADWIRLYGPAILAWAFVVGKLVDRRRRAARTGSAIWFILFGLACSLTAMAPAPYRLISEVSGVPNLGRLLSHLSVLLVAVSARILLMRLNETPSVWPARQIWWPATVAVAITVLFVLADTPVDDVRFAGRYAGQPWVLEYWLVFVAGLAPAFVRTIVLCWRYGGLSGTVAGKLGLRAVAVGIACSLLYHVHKALFFGAADIGVAYPKGFGGLLDRMLPLLAAVFVLVGVTLPTWARKLRLPALFGWFGQLRDYHRLRPLWLALYRATPQIALVAPRPALLDLLPTDVDLRLYRRVIEIRDGRLALQPYLDPETGAAARATAAGVTGRQLDALVEASMLAAAMAAKRAGAPARDNELVAVAGGRDLESDTAFLLDVARAYRRRATEAAEPVRGQGVSA</sequence>
<dbReference type="EMBL" id="CP012752">
    <property type="protein sequence ID" value="ALG07094.1"/>
    <property type="molecule type" value="Genomic_DNA"/>
</dbReference>
<feature type="transmembrane region" description="Helical" evidence="1">
    <location>
        <begin position="177"/>
        <end position="194"/>
    </location>
</feature>
<feature type="transmembrane region" description="Helical" evidence="1">
    <location>
        <begin position="38"/>
        <end position="61"/>
    </location>
</feature>
<dbReference type="NCBIfam" id="NF042915">
    <property type="entry name" value="MAB_1171c_fam"/>
    <property type="match status" value="1"/>
</dbReference>
<feature type="transmembrane region" description="Helical" evidence="1">
    <location>
        <begin position="220"/>
        <end position="239"/>
    </location>
</feature>
<protein>
    <recommendedName>
        <fullName evidence="2">DUF6545 domain-containing protein</fullName>
    </recommendedName>
</protein>
<feature type="transmembrane region" description="Helical" evidence="1">
    <location>
        <begin position="142"/>
        <end position="165"/>
    </location>
</feature>
<dbReference type="KEGG" id="kphy:AOZ06_09285"/>
<reference evidence="3 4" key="1">
    <citation type="submission" date="2015-07" db="EMBL/GenBank/DDBJ databases">
        <title>Genome sequencing of Kibdelosporangium phytohabitans.</title>
        <authorList>
            <person name="Qin S."/>
            <person name="Xing K."/>
        </authorList>
    </citation>
    <scope>NUCLEOTIDE SEQUENCE [LARGE SCALE GENOMIC DNA]</scope>
    <source>
        <strain evidence="3 4">KLBMP1111</strain>
    </source>
</reference>
<evidence type="ECO:0000313" key="4">
    <source>
        <dbReference type="Proteomes" id="UP000063699"/>
    </source>
</evidence>
<evidence type="ECO:0000256" key="1">
    <source>
        <dbReference type="SAM" id="Phobius"/>
    </source>
</evidence>
<evidence type="ECO:0000313" key="3">
    <source>
        <dbReference type="EMBL" id="ALG07094.1"/>
    </source>
</evidence>
<dbReference type="AlphaFoldDB" id="A0A0N9HXV5"/>
<feature type="transmembrane region" description="Helical" evidence="1">
    <location>
        <begin position="6"/>
        <end position="26"/>
    </location>
</feature>
<keyword evidence="4" id="KW-1185">Reference proteome</keyword>
<dbReference type="Proteomes" id="UP000063699">
    <property type="component" value="Chromosome"/>
</dbReference>
<organism evidence="3 4">
    <name type="scientific">Kibdelosporangium phytohabitans</name>
    <dbReference type="NCBI Taxonomy" id="860235"/>
    <lineage>
        <taxon>Bacteria</taxon>
        <taxon>Bacillati</taxon>
        <taxon>Actinomycetota</taxon>
        <taxon>Actinomycetes</taxon>
        <taxon>Pseudonocardiales</taxon>
        <taxon>Pseudonocardiaceae</taxon>
        <taxon>Kibdelosporangium</taxon>
    </lineage>
</organism>
<name>A0A0N9HXV5_9PSEU</name>
<gene>
    <name evidence="3" type="ORF">AOZ06_09285</name>
</gene>
<keyword evidence="1" id="KW-0472">Membrane</keyword>
<accession>A0A0N9HXV5</accession>
<keyword evidence="1" id="KW-1133">Transmembrane helix</keyword>
<dbReference type="InterPro" id="IPR050039">
    <property type="entry name" value="MAB_1171c-like"/>
</dbReference>
<dbReference type="RefSeq" id="WP_054289065.1">
    <property type="nucleotide sequence ID" value="NZ_CP012752.1"/>
</dbReference>
<dbReference type="OrthoDB" id="3685619at2"/>
<proteinExistence type="predicted"/>
<feature type="transmembrane region" description="Helical" evidence="1">
    <location>
        <begin position="73"/>
        <end position="93"/>
    </location>
</feature>
<keyword evidence="1" id="KW-0812">Transmembrane</keyword>
<feature type="transmembrane region" description="Helical" evidence="1">
    <location>
        <begin position="105"/>
        <end position="122"/>
    </location>
</feature>
<feature type="domain" description="DUF6545" evidence="2">
    <location>
        <begin position="250"/>
        <end position="385"/>
    </location>
</feature>